<dbReference type="InterPro" id="IPR019301">
    <property type="entry name" value="Flagellar_prot_FlgJ_N"/>
</dbReference>
<dbReference type="Pfam" id="PF10135">
    <property type="entry name" value="Rod-binding"/>
    <property type="match status" value="1"/>
</dbReference>
<keyword evidence="4" id="KW-1185">Reference proteome</keyword>
<accession>A0ABT3HD34</accession>
<reference evidence="4" key="1">
    <citation type="submission" date="2023-07" db="EMBL/GenBank/DDBJ databases">
        <title>Genome sequencing of Purple Non-Sulfur Bacteria from various extreme environments.</title>
        <authorList>
            <person name="Mayer M."/>
        </authorList>
    </citation>
    <scope>NUCLEOTIDE SEQUENCE [LARGE SCALE GENOMIC DNA]</scope>
    <source>
        <strain evidence="4">DSM 17935</strain>
    </source>
</reference>
<proteinExistence type="predicted"/>
<feature type="region of interest" description="Disordered" evidence="1">
    <location>
        <begin position="16"/>
        <end position="38"/>
    </location>
</feature>
<sequence>MALDAFSADSLGGLTSTTAAARPHLPQPTGGKADPARKAAEEFESVFIATMLNSMSAGLEAEAPFGGGNAEETWRGLENEEVAKQIAATGGVGLADAIYSQLIEIQQGASR</sequence>
<feature type="domain" description="Flagellar protein FlgJ N-terminal" evidence="2">
    <location>
        <begin position="54"/>
        <end position="101"/>
    </location>
</feature>
<dbReference type="RefSeq" id="WP_264601942.1">
    <property type="nucleotide sequence ID" value="NZ_JAOQNS010000007.1"/>
</dbReference>
<comment type="caution">
    <text evidence="3">The sequence shown here is derived from an EMBL/GenBank/DDBJ whole genome shotgun (WGS) entry which is preliminary data.</text>
</comment>
<dbReference type="Proteomes" id="UP001209755">
    <property type="component" value="Unassembled WGS sequence"/>
</dbReference>
<evidence type="ECO:0000256" key="1">
    <source>
        <dbReference type="SAM" id="MobiDB-lite"/>
    </source>
</evidence>
<protein>
    <submittedName>
        <fullName evidence="3">Rod binding domain-containing protein</fullName>
    </submittedName>
</protein>
<evidence type="ECO:0000313" key="3">
    <source>
        <dbReference type="EMBL" id="MCW2308318.1"/>
    </source>
</evidence>
<evidence type="ECO:0000313" key="4">
    <source>
        <dbReference type="Proteomes" id="UP001209755"/>
    </source>
</evidence>
<name>A0ABT3HD34_9HYPH</name>
<organism evidence="3 4">
    <name type="scientific">Rhodobium gokarnense</name>
    <dbReference type="NCBI Taxonomy" id="364296"/>
    <lineage>
        <taxon>Bacteria</taxon>
        <taxon>Pseudomonadati</taxon>
        <taxon>Pseudomonadota</taxon>
        <taxon>Alphaproteobacteria</taxon>
        <taxon>Hyphomicrobiales</taxon>
        <taxon>Rhodobiaceae</taxon>
        <taxon>Rhodobium</taxon>
    </lineage>
</organism>
<dbReference type="EMBL" id="JAOQNS010000007">
    <property type="protein sequence ID" value="MCW2308318.1"/>
    <property type="molecule type" value="Genomic_DNA"/>
</dbReference>
<gene>
    <name evidence="3" type="ORF">M2319_002660</name>
</gene>
<evidence type="ECO:0000259" key="2">
    <source>
        <dbReference type="Pfam" id="PF10135"/>
    </source>
</evidence>